<reference evidence="2 3" key="1">
    <citation type="submission" date="2015-09" db="EMBL/GenBank/DDBJ databases">
        <authorList>
            <consortium name="Pathogen Informatics"/>
        </authorList>
    </citation>
    <scope>NUCLEOTIDE SEQUENCE [LARGE SCALE GENOMIC DNA]</scope>
    <source>
        <strain evidence="2 3">2789STDY5834885</strain>
    </source>
</reference>
<dbReference type="EMBL" id="CZAL01000007">
    <property type="protein sequence ID" value="CUP25028.1"/>
    <property type="molecule type" value="Genomic_DNA"/>
</dbReference>
<dbReference type="Proteomes" id="UP000095709">
    <property type="component" value="Unassembled WGS sequence"/>
</dbReference>
<dbReference type="AlphaFoldDB" id="A0A174LSN6"/>
<gene>
    <name evidence="2" type="ORF">ERS852498_01574</name>
</gene>
<proteinExistence type="predicted"/>
<evidence type="ECO:0000313" key="3">
    <source>
        <dbReference type="Proteomes" id="UP000095709"/>
    </source>
</evidence>
<evidence type="ECO:0000256" key="1">
    <source>
        <dbReference type="SAM" id="Coils"/>
    </source>
</evidence>
<organism evidence="2 3">
    <name type="scientific">Fusicatenibacter saccharivorans</name>
    <dbReference type="NCBI Taxonomy" id="1150298"/>
    <lineage>
        <taxon>Bacteria</taxon>
        <taxon>Bacillati</taxon>
        <taxon>Bacillota</taxon>
        <taxon>Clostridia</taxon>
        <taxon>Lachnospirales</taxon>
        <taxon>Lachnospiraceae</taxon>
        <taxon>Fusicatenibacter</taxon>
    </lineage>
</organism>
<evidence type="ECO:0000313" key="2">
    <source>
        <dbReference type="EMBL" id="CUP25028.1"/>
    </source>
</evidence>
<accession>A0A174LSN6</accession>
<keyword evidence="1" id="KW-0175">Coiled coil</keyword>
<protein>
    <submittedName>
        <fullName evidence="2">Uncharacterized protein</fullName>
    </submittedName>
</protein>
<feature type="coiled-coil region" evidence="1">
    <location>
        <begin position="106"/>
        <end position="137"/>
    </location>
</feature>
<name>A0A174LSN6_9FIRM</name>
<dbReference type="RefSeq" id="WP_022461019.1">
    <property type="nucleotide sequence ID" value="NZ_CZAL01000007.1"/>
</dbReference>
<sequence>MSSQRVKKELYETAMTGEKALTSLMYVQMTLYAAKSQKTYARVRSEGRARMRHMGLHMNQYLRAAGKDLESFRNRLKETHLPEELQSKAETFLVQTVHALDVTEKKQMYRRELIGMEEKVKETAEQIEELLKSMRELGV</sequence>